<name>S7S4G2_GLOTA</name>
<evidence type="ECO:0000313" key="5">
    <source>
        <dbReference type="Proteomes" id="UP000030669"/>
    </source>
</evidence>
<feature type="compositionally biased region" description="Low complexity" evidence="1">
    <location>
        <begin position="77"/>
        <end position="91"/>
    </location>
</feature>
<feature type="compositionally biased region" description="Polar residues" evidence="1">
    <location>
        <begin position="59"/>
        <end position="76"/>
    </location>
</feature>
<keyword evidence="2" id="KW-0472">Membrane</keyword>
<organism evidence="4 5">
    <name type="scientific">Gloeophyllum trabeum (strain ATCC 11539 / FP-39264 / Madison 617)</name>
    <name type="common">Brown rot fungus</name>
    <dbReference type="NCBI Taxonomy" id="670483"/>
    <lineage>
        <taxon>Eukaryota</taxon>
        <taxon>Fungi</taxon>
        <taxon>Dikarya</taxon>
        <taxon>Basidiomycota</taxon>
        <taxon>Agaricomycotina</taxon>
        <taxon>Agaricomycetes</taxon>
        <taxon>Gloeophyllales</taxon>
        <taxon>Gloeophyllaceae</taxon>
        <taxon>Gloeophyllum</taxon>
    </lineage>
</organism>
<keyword evidence="2" id="KW-0812">Transmembrane</keyword>
<dbReference type="STRING" id="670483.S7S4G2"/>
<evidence type="ECO:0000256" key="1">
    <source>
        <dbReference type="SAM" id="MobiDB-lite"/>
    </source>
</evidence>
<feature type="region of interest" description="Disordered" evidence="1">
    <location>
        <begin position="59"/>
        <end position="121"/>
    </location>
</feature>
<evidence type="ECO:0000256" key="2">
    <source>
        <dbReference type="SAM" id="Phobius"/>
    </source>
</evidence>
<dbReference type="Proteomes" id="UP000030669">
    <property type="component" value="Unassembled WGS sequence"/>
</dbReference>
<feature type="compositionally biased region" description="Gly residues" evidence="1">
    <location>
        <begin position="105"/>
        <end position="121"/>
    </location>
</feature>
<dbReference type="KEGG" id="gtr:GLOTRDRAFT_109142"/>
<evidence type="ECO:0000313" key="4">
    <source>
        <dbReference type="EMBL" id="EPQ60794.1"/>
    </source>
</evidence>
<feature type="signal peptide" evidence="3">
    <location>
        <begin position="1"/>
        <end position="18"/>
    </location>
</feature>
<dbReference type="AlphaFoldDB" id="S7S4G2"/>
<proteinExistence type="predicted"/>
<sequence length="159" mass="15420">MQLPSLLALLFFPLLVLSQNSNNGQVITSLSTGVVIVSGSNGRQEATTTATIIQTLTNAGNNTAQPTGNATQSGNQTSPSQTASGNSSSSTIPYSLLPTAPTSIDGGGGDGGAPSPGASGAGGVYGPDDGYIAAALMANVNVVLVSLAGILVGGALVFA</sequence>
<gene>
    <name evidence="4" type="ORF">GLOTRDRAFT_109142</name>
</gene>
<protein>
    <submittedName>
        <fullName evidence="4">Uncharacterized protein</fullName>
    </submittedName>
</protein>
<reference evidence="4 5" key="1">
    <citation type="journal article" date="2012" name="Science">
        <title>The Paleozoic origin of enzymatic lignin decomposition reconstructed from 31 fungal genomes.</title>
        <authorList>
            <person name="Floudas D."/>
            <person name="Binder M."/>
            <person name="Riley R."/>
            <person name="Barry K."/>
            <person name="Blanchette R.A."/>
            <person name="Henrissat B."/>
            <person name="Martinez A.T."/>
            <person name="Otillar R."/>
            <person name="Spatafora J.W."/>
            <person name="Yadav J.S."/>
            <person name="Aerts A."/>
            <person name="Benoit I."/>
            <person name="Boyd A."/>
            <person name="Carlson A."/>
            <person name="Copeland A."/>
            <person name="Coutinho P.M."/>
            <person name="de Vries R.P."/>
            <person name="Ferreira P."/>
            <person name="Findley K."/>
            <person name="Foster B."/>
            <person name="Gaskell J."/>
            <person name="Glotzer D."/>
            <person name="Gorecki P."/>
            <person name="Heitman J."/>
            <person name="Hesse C."/>
            <person name="Hori C."/>
            <person name="Igarashi K."/>
            <person name="Jurgens J.A."/>
            <person name="Kallen N."/>
            <person name="Kersten P."/>
            <person name="Kohler A."/>
            <person name="Kuees U."/>
            <person name="Kumar T.K.A."/>
            <person name="Kuo A."/>
            <person name="LaButti K."/>
            <person name="Larrondo L.F."/>
            <person name="Lindquist E."/>
            <person name="Ling A."/>
            <person name="Lombard V."/>
            <person name="Lucas S."/>
            <person name="Lundell T."/>
            <person name="Martin R."/>
            <person name="McLaughlin D.J."/>
            <person name="Morgenstern I."/>
            <person name="Morin E."/>
            <person name="Murat C."/>
            <person name="Nagy L.G."/>
            <person name="Nolan M."/>
            <person name="Ohm R.A."/>
            <person name="Patyshakuliyeva A."/>
            <person name="Rokas A."/>
            <person name="Ruiz-Duenas F.J."/>
            <person name="Sabat G."/>
            <person name="Salamov A."/>
            <person name="Samejima M."/>
            <person name="Schmutz J."/>
            <person name="Slot J.C."/>
            <person name="St John F."/>
            <person name="Stenlid J."/>
            <person name="Sun H."/>
            <person name="Sun S."/>
            <person name="Syed K."/>
            <person name="Tsang A."/>
            <person name="Wiebenga A."/>
            <person name="Young D."/>
            <person name="Pisabarro A."/>
            <person name="Eastwood D.C."/>
            <person name="Martin F."/>
            <person name="Cullen D."/>
            <person name="Grigoriev I.V."/>
            <person name="Hibbett D.S."/>
        </authorList>
    </citation>
    <scope>NUCLEOTIDE SEQUENCE [LARGE SCALE GENOMIC DNA]</scope>
    <source>
        <strain evidence="4 5">ATCC 11539</strain>
    </source>
</reference>
<dbReference type="GeneID" id="19298987"/>
<dbReference type="eggNOG" id="ENOG502SSI0">
    <property type="taxonomic scope" value="Eukaryota"/>
</dbReference>
<feature type="transmembrane region" description="Helical" evidence="2">
    <location>
        <begin position="131"/>
        <end position="158"/>
    </location>
</feature>
<dbReference type="EMBL" id="KB469296">
    <property type="protein sequence ID" value="EPQ60794.1"/>
    <property type="molecule type" value="Genomic_DNA"/>
</dbReference>
<feature type="chain" id="PRO_5004544705" evidence="3">
    <location>
        <begin position="19"/>
        <end position="159"/>
    </location>
</feature>
<evidence type="ECO:0000256" key="3">
    <source>
        <dbReference type="SAM" id="SignalP"/>
    </source>
</evidence>
<dbReference type="HOGENOM" id="CLU_120085_0_0_1"/>
<dbReference type="OMA" id="FVFVNTL"/>
<keyword evidence="5" id="KW-1185">Reference proteome</keyword>
<accession>S7S4G2</accession>
<keyword evidence="2" id="KW-1133">Transmembrane helix</keyword>
<dbReference type="RefSeq" id="XP_007861117.1">
    <property type="nucleotide sequence ID" value="XM_007862926.1"/>
</dbReference>
<keyword evidence="3" id="KW-0732">Signal</keyword>